<sequence length="105" mass="11140">MSSDRRPGLLVVDTTQPLVLYVSGHITRADAPGLCADLERRLVGLDPTDVVCDVGALAQADLAVVDALARLRLTAGRLGHTLRFRGAGQELRLLLALVGLDETVV</sequence>
<evidence type="ECO:0000313" key="2">
    <source>
        <dbReference type="EMBL" id="WOX22509.1"/>
    </source>
</evidence>
<dbReference type="InterPro" id="IPR002645">
    <property type="entry name" value="STAS_dom"/>
</dbReference>
<dbReference type="PROSITE" id="PS50801">
    <property type="entry name" value="STAS"/>
    <property type="match status" value="1"/>
</dbReference>
<dbReference type="Gene3D" id="3.30.750.24">
    <property type="entry name" value="STAS domain"/>
    <property type="match status" value="1"/>
</dbReference>
<dbReference type="InterPro" id="IPR058548">
    <property type="entry name" value="MlaB-like_STAS"/>
</dbReference>
<dbReference type="RefSeq" id="WP_318103561.1">
    <property type="nucleotide sequence ID" value="NZ_CP137573.1"/>
</dbReference>
<protein>
    <submittedName>
        <fullName evidence="2">STAS domain-containing protein</fullName>
    </submittedName>
</protein>
<dbReference type="Pfam" id="PF13466">
    <property type="entry name" value="STAS_2"/>
    <property type="match status" value="1"/>
</dbReference>
<gene>
    <name evidence="2" type="ORF">R2D22_14320</name>
</gene>
<evidence type="ECO:0000313" key="3">
    <source>
        <dbReference type="Proteomes" id="UP001301731"/>
    </source>
</evidence>
<dbReference type="EMBL" id="CP137573">
    <property type="protein sequence ID" value="WOX22509.1"/>
    <property type="molecule type" value="Genomic_DNA"/>
</dbReference>
<dbReference type="SUPFAM" id="SSF52091">
    <property type="entry name" value="SpoIIaa-like"/>
    <property type="match status" value="1"/>
</dbReference>
<dbReference type="Proteomes" id="UP001301731">
    <property type="component" value="Chromosome"/>
</dbReference>
<name>A0ABZ0LSP0_9ACTN</name>
<keyword evidence="3" id="KW-1185">Reference proteome</keyword>
<accession>A0ABZ0LSP0</accession>
<dbReference type="InterPro" id="IPR036513">
    <property type="entry name" value="STAS_dom_sf"/>
</dbReference>
<organism evidence="2 3">
    <name type="scientific">Streptomyces solicathayae</name>
    <dbReference type="NCBI Taxonomy" id="3081768"/>
    <lineage>
        <taxon>Bacteria</taxon>
        <taxon>Bacillati</taxon>
        <taxon>Actinomycetota</taxon>
        <taxon>Actinomycetes</taxon>
        <taxon>Kitasatosporales</taxon>
        <taxon>Streptomycetaceae</taxon>
        <taxon>Streptomyces</taxon>
    </lineage>
</organism>
<feature type="domain" description="STAS" evidence="1">
    <location>
        <begin position="18"/>
        <end position="105"/>
    </location>
</feature>
<reference evidence="2 3" key="1">
    <citation type="submission" date="2023-10" db="EMBL/GenBank/DDBJ databases">
        <title>The genome sequence of Streptomyces sp. HUAS YS2.</title>
        <authorList>
            <person name="Mo P."/>
        </authorList>
    </citation>
    <scope>NUCLEOTIDE SEQUENCE [LARGE SCALE GENOMIC DNA]</scope>
    <source>
        <strain evidence="2 3">HUAS YS2</strain>
    </source>
</reference>
<evidence type="ECO:0000259" key="1">
    <source>
        <dbReference type="PROSITE" id="PS50801"/>
    </source>
</evidence>
<proteinExistence type="predicted"/>